<keyword evidence="2 4" id="KW-1133">Transmembrane helix</keyword>
<keyword evidence="1 4" id="KW-0812">Transmembrane</keyword>
<reference evidence="6 7" key="1">
    <citation type="submission" date="2018-05" db="EMBL/GenBank/DDBJ databases">
        <title>Genomic Encyclopedia of Type Strains, Phase IV (KMG-IV): sequencing the most valuable type-strain genomes for metagenomic binning, comparative biology and taxonomic classification.</title>
        <authorList>
            <person name="Goeker M."/>
        </authorList>
    </citation>
    <scope>NUCLEOTIDE SEQUENCE [LARGE SCALE GENOMIC DNA]</scope>
    <source>
        <strain evidence="6 7">DSM 6462</strain>
    </source>
</reference>
<name>A0A2V3TU45_9HYPH</name>
<dbReference type="PANTHER" id="PTHR23520:SF5">
    <property type="entry name" value="TRANSPORTER, PUTATIVE (AFU_ORTHOLOGUE AFUA_3G04000)-RELATED"/>
    <property type="match status" value="1"/>
</dbReference>
<dbReference type="PANTHER" id="PTHR23520">
    <property type="entry name" value="TRANSPORTER, PUTATIVE (AFU_ORTHOLOGUE AFUA_3G04000)-RELATED"/>
    <property type="match status" value="1"/>
</dbReference>
<comment type="caution">
    <text evidence="6">The sequence shown here is derived from an EMBL/GenBank/DDBJ whole genome shotgun (WGS) entry which is preliminary data.</text>
</comment>
<feature type="transmembrane region" description="Helical" evidence="4">
    <location>
        <begin position="342"/>
        <end position="368"/>
    </location>
</feature>
<proteinExistence type="predicted"/>
<evidence type="ECO:0000256" key="1">
    <source>
        <dbReference type="ARBA" id="ARBA00022692"/>
    </source>
</evidence>
<evidence type="ECO:0000256" key="3">
    <source>
        <dbReference type="ARBA" id="ARBA00023136"/>
    </source>
</evidence>
<feature type="transmembrane region" description="Helical" evidence="4">
    <location>
        <begin position="374"/>
        <end position="397"/>
    </location>
</feature>
<dbReference type="GO" id="GO:0022857">
    <property type="term" value="F:transmembrane transporter activity"/>
    <property type="evidence" value="ECO:0007669"/>
    <property type="project" value="InterPro"/>
</dbReference>
<evidence type="ECO:0000256" key="4">
    <source>
        <dbReference type="SAM" id="Phobius"/>
    </source>
</evidence>
<feature type="transmembrane region" description="Helical" evidence="4">
    <location>
        <begin position="258"/>
        <end position="278"/>
    </location>
</feature>
<dbReference type="RefSeq" id="WP_170147536.1">
    <property type="nucleotide sequence ID" value="NZ_JAHBRY010000005.1"/>
</dbReference>
<feature type="transmembrane region" description="Helical" evidence="4">
    <location>
        <begin position="144"/>
        <end position="168"/>
    </location>
</feature>
<feature type="transmembrane region" description="Helical" evidence="4">
    <location>
        <begin position="180"/>
        <end position="199"/>
    </location>
</feature>
<dbReference type="Proteomes" id="UP000248021">
    <property type="component" value="Unassembled WGS sequence"/>
</dbReference>
<dbReference type="InterPro" id="IPR036259">
    <property type="entry name" value="MFS_trans_sf"/>
</dbReference>
<feature type="domain" description="Major facilitator superfamily (MFS) profile" evidence="5">
    <location>
        <begin position="219"/>
        <end position="403"/>
    </location>
</feature>
<evidence type="ECO:0000256" key="2">
    <source>
        <dbReference type="ARBA" id="ARBA00022989"/>
    </source>
</evidence>
<dbReference type="PROSITE" id="PS50850">
    <property type="entry name" value="MFS"/>
    <property type="match status" value="1"/>
</dbReference>
<feature type="transmembrane region" description="Helical" evidence="4">
    <location>
        <begin position="47"/>
        <end position="72"/>
    </location>
</feature>
<dbReference type="InterPro" id="IPR011701">
    <property type="entry name" value="MFS"/>
</dbReference>
<feature type="transmembrane region" description="Helical" evidence="4">
    <location>
        <begin position="223"/>
        <end position="246"/>
    </location>
</feature>
<protein>
    <submittedName>
        <fullName evidence="6">MFS transporter</fullName>
    </submittedName>
</protein>
<evidence type="ECO:0000313" key="7">
    <source>
        <dbReference type="Proteomes" id="UP000248021"/>
    </source>
</evidence>
<dbReference type="Gene3D" id="1.20.1250.20">
    <property type="entry name" value="MFS general substrate transporter like domains"/>
    <property type="match status" value="2"/>
</dbReference>
<dbReference type="InterPro" id="IPR020846">
    <property type="entry name" value="MFS_dom"/>
</dbReference>
<dbReference type="SUPFAM" id="SSF103473">
    <property type="entry name" value="MFS general substrate transporter"/>
    <property type="match status" value="2"/>
</dbReference>
<accession>A0A2V3TU45</accession>
<evidence type="ECO:0000313" key="6">
    <source>
        <dbReference type="EMBL" id="PXW51625.1"/>
    </source>
</evidence>
<sequence length="403" mass="41715">MTTIGRSFGAMAFQARAILGIRTVRVFCDSFVALLIPLYLTSRGFDAVAVGTIASCMLLGSAFTLGAAGALAHRLGVRALLCVASLGMVVSGVGWSMDPALPSLMLIAFFGSLNPHGGEANLFRPIEHAALADLVPATSQATVFGYYSFLGALAGAFGALSIGALPTLFDALSERTTSTAIFIGYAVMGIAVCAIYARIDLHSSETPRQRALAPGSRGKVLKLTAIFCVDAFGGGFIVNALIILWLTNRFGASMVESGALFFTAGVMAAAAHLLAAPISRRIGLGGTMLVGHVPASLLLILAALAPSFGIAAACLVLRGFLSQLDVPTRAAFVFSQVAPQERAAAISVTLMPFSLAAAVAPFLSGWLLLSSSTVGWHLVAAGLIRLIYAALFLWFSVKDSPNG</sequence>
<organism evidence="6 7">
    <name type="scientific">Chelatococcus asaccharovorans</name>
    <dbReference type="NCBI Taxonomy" id="28210"/>
    <lineage>
        <taxon>Bacteria</taxon>
        <taxon>Pseudomonadati</taxon>
        <taxon>Pseudomonadota</taxon>
        <taxon>Alphaproteobacteria</taxon>
        <taxon>Hyphomicrobiales</taxon>
        <taxon>Chelatococcaceae</taxon>
        <taxon>Chelatococcus</taxon>
    </lineage>
</organism>
<dbReference type="EMBL" id="QJJK01000019">
    <property type="protein sequence ID" value="PXW51625.1"/>
    <property type="molecule type" value="Genomic_DNA"/>
</dbReference>
<gene>
    <name evidence="6" type="ORF">C7450_11962</name>
</gene>
<feature type="transmembrane region" description="Helical" evidence="4">
    <location>
        <begin position="21"/>
        <end position="41"/>
    </location>
</feature>
<keyword evidence="7" id="KW-1185">Reference proteome</keyword>
<keyword evidence="3 4" id="KW-0472">Membrane</keyword>
<feature type="transmembrane region" description="Helical" evidence="4">
    <location>
        <begin position="79"/>
        <end position="97"/>
    </location>
</feature>
<evidence type="ECO:0000259" key="5">
    <source>
        <dbReference type="PROSITE" id="PS50850"/>
    </source>
</evidence>
<dbReference type="Pfam" id="PF07690">
    <property type="entry name" value="MFS_1"/>
    <property type="match status" value="2"/>
</dbReference>
<dbReference type="AlphaFoldDB" id="A0A2V3TU45"/>
<feature type="transmembrane region" description="Helical" evidence="4">
    <location>
        <begin position="298"/>
        <end position="321"/>
    </location>
</feature>